<name>A0A1C6SQZ8_9ACTN</name>
<keyword evidence="2" id="KW-1185">Reference proteome</keyword>
<dbReference type="RefSeq" id="WP_091086099.1">
    <property type="nucleotide sequence ID" value="NZ_FMHT01000003.1"/>
</dbReference>
<proteinExistence type="predicted"/>
<dbReference type="OrthoDB" id="9813719at2"/>
<reference evidence="1 2" key="1">
    <citation type="submission" date="2016-06" db="EMBL/GenBank/DDBJ databases">
        <authorList>
            <person name="Kjaerup R.B."/>
            <person name="Dalgaard T.S."/>
            <person name="Juul-Madsen H.R."/>
        </authorList>
    </citation>
    <scope>NUCLEOTIDE SEQUENCE [LARGE SCALE GENOMIC DNA]</scope>
    <source>
        <strain evidence="1 2">DSM 43818</strain>
    </source>
</reference>
<dbReference type="AlphaFoldDB" id="A0A1C6SQZ8"/>
<evidence type="ECO:0000313" key="1">
    <source>
        <dbReference type="EMBL" id="SCL31938.1"/>
    </source>
</evidence>
<organism evidence="1 2">
    <name type="scientific">Micromonospora nigra</name>
    <dbReference type="NCBI Taxonomy" id="145857"/>
    <lineage>
        <taxon>Bacteria</taxon>
        <taxon>Bacillati</taxon>
        <taxon>Actinomycetota</taxon>
        <taxon>Actinomycetes</taxon>
        <taxon>Micromonosporales</taxon>
        <taxon>Micromonosporaceae</taxon>
        <taxon>Micromonospora</taxon>
    </lineage>
</organism>
<dbReference type="STRING" id="145857.GA0070616_4360"/>
<sequence>MDDDPQLALELDVCRAYQIPHSTFLAWSKDDRDKAIWQYVRDRTRCRSCGTRPDEWSAEHGGHQHAYTAAVARCRGCEVLEAERDRIKDKPLGGGTYVRLERRD</sequence>
<evidence type="ECO:0000313" key="2">
    <source>
        <dbReference type="Proteomes" id="UP000199699"/>
    </source>
</evidence>
<protein>
    <submittedName>
        <fullName evidence="1">Uncharacterized protein</fullName>
    </submittedName>
</protein>
<accession>A0A1C6SQZ8</accession>
<gene>
    <name evidence="1" type="ORF">GA0070616_4360</name>
</gene>
<dbReference type="EMBL" id="FMHT01000003">
    <property type="protein sequence ID" value="SCL31938.1"/>
    <property type="molecule type" value="Genomic_DNA"/>
</dbReference>
<dbReference type="Proteomes" id="UP000199699">
    <property type="component" value="Unassembled WGS sequence"/>
</dbReference>